<proteinExistence type="predicted"/>
<reference evidence="2" key="1">
    <citation type="journal article" date="2019" name="Sci. Rep.">
        <title>Draft genome of Tanacetum cinerariifolium, the natural source of mosquito coil.</title>
        <authorList>
            <person name="Yamashiro T."/>
            <person name="Shiraishi A."/>
            <person name="Satake H."/>
            <person name="Nakayama K."/>
        </authorList>
    </citation>
    <scope>NUCLEOTIDE SEQUENCE</scope>
</reference>
<gene>
    <name evidence="2" type="ORF">Tci_059068</name>
</gene>
<evidence type="ECO:0000313" key="2">
    <source>
        <dbReference type="EMBL" id="GEU87090.1"/>
    </source>
</evidence>
<dbReference type="EMBL" id="BKCJ010009465">
    <property type="protein sequence ID" value="GEU87090.1"/>
    <property type="molecule type" value="Genomic_DNA"/>
</dbReference>
<organism evidence="2">
    <name type="scientific">Tanacetum cinerariifolium</name>
    <name type="common">Dalmatian daisy</name>
    <name type="synonym">Chrysanthemum cinerariifolium</name>
    <dbReference type="NCBI Taxonomy" id="118510"/>
    <lineage>
        <taxon>Eukaryota</taxon>
        <taxon>Viridiplantae</taxon>
        <taxon>Streptophyta</taxon>
        <taxon>Embryophyta</taxon>
        <taxon>Tracheophyta</taxon>
        <taxon>Spermatophyta</taxon>
        <taxon>Magnoliopsida</taxon>
        <taxon>eudicotyledons</taxon>
        <taxon>Gunneridae</taxon>
        <taxon>Pentapetalae</taxon>
        <taxon>asterids</taxon>
        <taxon>campanulids</taxon>
        <taxon>Asterales</taxon>
        <taxon>Asteraceae</taxon>
        <taxon>Asteroideae</taxon>
        <taxon>Anthemideae</taxon>
        <taxon>Anthemidinae</taxon>
        <taxon>Tanacetum</taxon>
    </lineage>
</organism>
<evidence type="ECO:0000259" key="1">
    <source>
        <dbReference type="Pfam" id="PF25597"/>
    </source>
</evidence>
<comment type="caution">
    <text evidence="2">The sequence shown here is derived from an EMBL/GenBank/DDBJ whole genome shotgun (WGS) entry which is preliminary data.</text>
</comment>
<sequence length="131" mass="15059">MNKNLLERTLCLLLNAKTPIEVWSGKPVDYLKVCVFGLPAYYHVSEGKLDPRGEKGIFIRYGYQIFSPSERRVILSRDVTFDKDYLFCVKQDPIESKLEYGVSKKLEDVPKQVEHVVPGDMDHDVTSPDDH</sequence>
<dbReference type="Pfam" id="PF25597">
    <property type="entry name" value="SH3_retrovirus"/>
    <property type="match status" value="1"/>
</dbReference>
<dbReference type="InterPro" id="IPR057670">
    <property type="entry name" value="SH3_retrovirus"/>
</dbReference>
<name>A0A6L2NLZ0_TANCI</name>
<dbReference type="AlphaFoldDB" id="A0A6L2NLZ0"/>
<accession>A0A6L2NLZ0</accession>
<feature type="domain" description="Retroviral polymerase SH3-like" evidence="1">
    <location>
        <begin position="39"/>
        <end position="92"/>
    </location>
</feature>
<protein>
    <recommendedName>
        <fullName evidence="1">Retroviral polymerase SH3-like domain-containing protein</fullName>
    </recommendedName>
</protein>